<gene>
    <name evidence="5" type="ORF">H9828_00170</name>
</gene>
<reference evidence="5" key="2">
    <citation type="submission" date="2021-04" db="EMBL/GenBank/DDBJ databases">
        <authorList>
            <person name="Gilroy R."/>
        </authorList>
    </citation>
    <scope>NUCLEOTIDE SEQUENCE</scope>
    <source>
        <strain evidence="5">5134</strain>
    </source>
</reference>
<comment type="cofactor">
    <cofactor evidence="4">
        <name>Mg(2+)</name>
        <dbReference type="ChEBI" id="CHEBI:18420"/>
    </cofactor>
    <text evidence="4">Divalent metal ions. Mg(2+) is the most effective.</text>
</comment>
<keyword evidence="5" id="KW-0378">Hydrolase</keyword>
<feature type="binding site" evidence="3">
    <location>
        <position position="207"/>
    </location>
    <ligand>
        <name>substrate</name>
    </ligand>
</feature>
<evidence type="ECO:0000313" key="6">
    <source>
        <dbReference type="Proteomes" id="UP000886844"/>
    </source>
</evidence>
<proteinExistence type="inferred from homology"/>
<feature type="binding site" evidence="4">
    <location>
        <position position="29"/>
    </location>
    <ligand>
        <name>Mg(2+)</name>
        <dbReference type="ChEBI" id="CHEBI:18420"/>
    </ligand>
</feature>
<dbReference type="Pfam" id="PF13344">
    <property type="entry name" value="Hydrolase_6"/>
    <property type="match status" value="1"/>
</dbReference>
<dbReference type="InterPro" id="IPR036412">
    <property type="entry name" value="HAD-like_sf"/>
</dbReference>
<feature type="binding site" evidence="4">
    <location>
        <position position="31"/>
    </location>
    <ligand>
        <name>Mg(2+)</name>
        <dbReference type="ChEBI" id="CHEBI:18420"/>
    </ligand>
</feature>
<evidence type="ECO:0000256" key="1">
    <source>
        <dbReference type="PIRNR" id="PIRNR000915"/>
    </source>
</evidence>
<dbReference type="GO" id="GO:0005737">
    <property type="term" value="C:cytoplasm"/>
    <property type="evidence" value="ECO:0007669"/>
    <property type="project" value="TreeGrafter"/>
</dbReference>
<dbReference type="NCBIfam" id="TIGR01460">
    <property type="entry name" value="HAD-SF-IIA"/>
    <property type="match status" value="1"/>
</dbReference>
<dbReference type="SUPFAM" id="SSF56784">
    <property type="entry name" value="HAD-like"/>
    <property type="match status" value="1"/>
</dbReference>
<sequence length="291" mass="32476">MERFCRYRSVWEREELLRRLSQIRHVALDMDGTIYMGSELFPWTRPFLAGLREAGIGYSFLTNNPSKSIADYLSKLDGLGIQATREEMYTTTLATIDYLRVHCPEVRRLFLLGTPSMISEFEAAGYVSTEDSADDRPDAVVVAFDMTLAYDRLCRATWWVKQGLPYLATNPDRVCPTNQPTVLVDCGSICSAIEHATGRRPDITLGKPDPNMLSGILRRHGLRAEEIAMVGDRIYTDIEMAHNAGALGVLVLSGETTLDVADRVPRQPELIAEHVGVLGELLREARTEGAL</sequence>
<comment type="similarity">
    <text evidence="1">Belongs to the HAD-like hydrolase superfamily.</text>
</comment>
<organism evidence="5 6">
    <name type="scientific">Candidatus Alistipes intestinigallinarum</name>
    <dbReference type="NCBI Taxonomy" id="2838440"/>
    <lineage>
        <taxon>Bacteria</taxon>
        <taxon>Pseudomonadati</taxon>
        <taxon>Bacteroidota</taxon>
        <taxon>Bacteroidia</taxon>
        <taxon>Bacteroidales</taxon>
        <taxon>Rikenellaceae</taxon>
        <taxon>Alistipes</taxon>
    </lineage>
</organism>
<dbReference type="InterPro" id="IPR006357">
    <property type="entry name" value="HAD-SF_hydro_IIA"/>
</dbReference>
<dbReference type="AlphaFoldDB" id="A0A9D1YXT5"/>
<evidence type="ECO:0000256" key="2">
    <source>
        <dbReference type="PIRSR" id="PIRSR000915-1"/>
    </source>
</evidence>
<protein>
    <submittedName>
        <fullName evidence="5">HAD-IIA family hydrolase</fullName>
    </submittedName>
</protein>
<dbReference type="PIRSF" id="PIRSF000915">
    <property type="entry name" value="PGP-type_phosphatase"/>
    <property type="match status" value="1"/>
</dbReference>
<name>A0A9D1YXT5_9BACT</name>
<evidence type="ECO:0000256" key="4">
    <source>
        <dbReference type="PIRSR" id="PIRSR000915-3"/>
    </source>
</evidence>
<keyword evidence="4" id="KW-0479">Metal-binding</keyword>
<feature type="active site" description="Proton donor" evidence="2">
    <location>
        <position position="31"/>
    </location>
</feature>
<dbReference type="Proteomes" id="UP000886844">
    <property type="component" value="Unassembled WGS sequence"/>
</dbReference>
<dbReference type="GO" id="GO:0046872">
    <property type="term" value="F:metal ion binding"/>
    <property type="evidence" value="ECO:0007669"/>
    <property type="project" value="UniProtKB-KW"/>
</dbReference>
<reference evidence="5" key="1">
    <citation type="journal article" date="2021" name="PeerJ">
        <title>Extensive microbial diversity within the chicken gut microbiome revealed by metagenomics and culture.</title>
        <authorList>
            <person name="Gilroy R."/>
            <person name="Ravi A."/>
            <person name="Getino M."/>
            <person name="Pursley I."/>
            <person name="Horton D.L."/>
            <person name="Alikhan N.F."/>
            <person name="Baker D."/>
            <person name="Gharbi K."/>
            <person name="Hall N."/>
            <person name="Watson M."/>
            <person name="Adriaenssens E.M."/>
            <person name="Foster-Nyarko E."/>
            <person name="Jarju S."/>
            <person name="Secka A."/>
            <person name="Antonio M."/>
            <person name="Oren A."/>
            <person name="Chaudhuri R.R."/>
            <person name="La Ragione R."/>
            <person name="Hildebrand F."/>
            <person name="Pallen M.J."/>
        </authorList>
    </citation>
    <scope>NUCLEOTIDE SEQUENCE</scope>
    <source>
        <strain evidence="5">5134</strain>
    </source>
</reference>
<evidence type="ECO:0000256" key="3">
    <source>
        <dbReference type="PIRSR" id="PIRSR000915-2"/>
    </source>
</evidence>
<dbReference type="GO" id="GO:0016791">
    <property type="term" value="F:phosphatase activity"/>
    <property type="evidence" value="ECO:0007669"/>
    <property type="project" value="TreeGrafter"/>
</dbReference>
<comment type="caution">
    <text evidence="5">The sequence shown here is derived from an EMBL/GenBank/DDBJ whole genome shotgun (WGS) entry which is preliminary data.</text>
</comment>
<dbReference type="PANTHER" id="PTHR19288">
    <property type="entry name" value="4-NITROPHENYLPHOSPHATASE-RELATED"/>
    <property type="match status" value="1"/>
</dbReference>
<feature type="binding site" evidence="4">
    <location>
        <position position="232"/>
    </location>
    <ligand>
        <name>Mg(2+)</name>
        <dbReference type="ChEBI" id="CHEBI:18420"/>
    </ligand>
</feature>
<dbReference type="PANTHER" id="PTHR19288:SF46">
    <property type="entry name" value="HALOACID DEHALOGENASE-LIKE HYDROLASE DOMAIN-CONTAINING PROTEIN 2"/>
    <property type="match status" value="1"/>
</dbReference>
<feature type="active site" description="Nucleophile" evidence="2">
    <location>
        <position position="29"/>
    </location>
</feature>
<dbReference type="Gene3D" id="3.40.50.1000">
    <property type="entry name" value="HAD superfamily/HAD-like"/>
    <property type="match status" value="2"/>
</dbReference>
<dbReference type="InterPro" id="IPR023214">
    <property type="entry name" value="HAD_sf"/>
</dbReference>
<dbReference type="EMBL" id="DXDA01000001">
    <property type="protein sequence ID" value="HIY67814.1"/>
    <property type="molecule type" value="Genomic_DNA"/>
</dbReference>
<accession>A0A9D1YXT5</accession>
<evidence type="ECO:0000313" key="5">
    <source>
        <dbReference type="EMBL" id="HIY67814.1"/>
    </source>
</evidence>
<keyword evidence="4" id="KW-0460">Magnesium</keyword>
<dbReference type="Pfam" id="PF13242">
    <property type="entry name" value="Hydrolase_like"/>
    <property type="match status" value="1"/>
</dbReference>